<keyword evidence="1" id="KW-0343">GTPase activation</keyword>
<dbReference type="GO" id="GO:0030427">
    <property type="term" value="C:site of polarized growth"/>
    <property type="evidence" value="ECO:0007669"/>
    <property type="project" value="UniProtKB-ARBA"/>
</dbReference>
<dbReference type="SUPFAM" id="SSF47473">
    <property type="entry name" value="EF-hand"/>
    <property type="match status" value="1"/>
</dbReference>
<dbReference type="Pfam" id="PF00566">
    <property type="entry name" value="RabGAP-TBC"/>
    <property type="match status" value="1"/>
</dbReference>
<dbReference type="SMART" id="SM00164">
    <property type="entry name" value="TBC"/>
    <property type="match status" value="1"/>
</dbReference>
<organism evidence="4 5">
    <name type="scientific">Saccharomycopsis crataegensis</name>
    <dbReference type="NCBI Taxonomy" id="43959"/>
    <lineage>
        <taxon>Eukaryota</taxon>
        <taxon>Fungi</taxon>
        <taxon>Dikarya</taxon>
        <taxon>Ascomycota</taxon>
        <taxon>Saccharomycotina</taxon>
        <taxon>Saccharomycetes</taxon>
        <taxon>Saccharomycopsidaceae</taxon>
        <taxon>Saccharomycopsis</taxon>
    </lineage>
</organism>
<sequence>MSFLSALRSKVSELGLFDQANAEKKPSRDELFRDEFHLPESQTIQIDSAAEVSLHYNETAKNSQDFSSPTTSPLVNGESHVNHNDVFWSGRLFLTEQYLIFKDGFNGRDFNFTIHLSTIRKVERLPSKSYVFGLIITTFSGLRLTIQFIGIRSNSERFSLLLKKSLDTNLGCVKQLKPFLKTLYSEYLMFKNSPAGQDSDLQIPAGGLGLMFKFPGNTKKLRDKSKMRLWFEFMKVNGRNLNIVKQEMFYKLIRVGLPNRLRGEIWELCSGSIYSRYENIGIYQQILDDNADKTSIAIEEIEKDLNRSLPEYAAYQSDEGISRLRRVLTAYSWKNPDVGYCQAMNIVVAELLIFMSEEQAFWCLCTLCDKYTPGYYSKTMYGTLLDQRVFEALVEKTMPILWEHITHNDIQLSIISLPWFLSLFINSMPLVFSSRIIDILFLQGPRTLFQVALAIMRVNGEKLLKTTDDGSFIQVIKNYFGKLDESAHPTSKNETYRQITNFQELLVVAFKEFQDITNDTVKSYRRKHKNSVFSNIESFIKRTQIRNLPKLPNLDTNNLSNIYDRFYQVLETDNIQKGTGSSLMNFEQFEKFLSQITGWVIVSNVADSKNQEEFLHRLFVSWDSEFQGGLALSDVAIGLNKWTYNDLMSMIKTFFDLYDSTGSGYIDKEGMLQMSEGIIYLTRPLREGWVFDSITQREIDQVIAKRMNEYKKLLAENPDNEDVISPPNLTVDEQFYRHRQGERYLSAASKFLQNCFSYARPEQEIDELKTEDHLISIHDDDRKSDYGELATEEYIDEKDKKKSQSLKANKALDPDHPLAMDLPTFRMVILADESYELFFGEILASSIDINKPIKNAQSHFNIRNMFDTLVADGRKVANEVRRRIDDVQSITSPTASTFKRSRATSSASKHQASVDEEEDDDFISSDVGTTDTDLLKGAEVNVLNESKDNAKEKEASSA</sequence>
<dbReference type="GO" id="GO:0031267">
    <property type="term" value="F:small GTPase binding"/>
    <property type="evidence" value="ECO:0007669"/>
    <property type="project" value="TreeGrafter"/>
</dbReference>
<evidence type="ECO:0000259" key="3">
    <source>
        <dbReference type="PROSITE" id="PS50086"/>
    </source>
</evidence>
<dbReference type="SMART" id="SM00568">
    <property type="entry name" value="GRAM"/>
    <property type="match status" value="1"/>
</dbReference>
<dbReference type="Proteomes" id="UP001360560">
    <property type="component" value="Unassembled WGS sequence"/>
</dbReference>
<name>A0AAV5QGN5_9ASCO</name>
<accession>A0AAV5QGN5</accession>
<dbReference type="InterPro" id="IPR000195">
    <property type="entry name" value="Rab-GAP-TBC_dom"/>
</dbReference>
<feature type="compositionally biased region" description="Polar residues" evidence="2">
    <location>
        <begin position="893"/>
        <end position="911"/>
    </location>
</feature>
<reference evidence="4 5" key="1">
    <citation type="journal article" date="2023" name="Elife">
        <title>Identification of key yeast species and microbe-microbe interactions impacting larval growth of Drosophila in the wild.</title>
        <authorList>
            <person name="Mure A."/>
            <person name="Sugiura Y."/>
            <person name="Maeda R."/>
            <person name="Honda K."/>
            <person name="Sakurai N."/>
            <person name="Takahashi Y."/>
            <person name="Watada M."/>
            <person name="Katoh T."/>
            <person name="Gotoh A."/>
            <person name="Gotoh Y."/>
            <person name="Taniguchi I."/>
            <person name="Nakamura K."/>
            <person name="Hayashi T."/>
            <person name="Katayama T."/>
            <person name="Uemura T."/>
            <person name="Hattori Y."/>
        </authorList>
    </citation>
    <scope>NUCLEOTIDE SEQUENCE [LARGE SCALE GENOMIC DNA]</scope>
    <source>
        <strain evidence="4 5">SC-9</strain>
    </source>
</reference>
<keyword evidence="5" id="KW-1185">Reference proteome</keyword>
<dbReference type="InterPro" id="IPR050302">
    <property type="entry name" value="Rab_GAP_TBC_domain"/>
</dbReference>
<dbReference type="SUPFAM" id="SSF47923">
    <property type="entry name" value="Ypt/Rab-GAP domain of gyp1p"/>
    <property type="match status" value="2"/>
</dbReference>
<dbReference type="FunFam" id="1.10.8.270:FF:000015">
    <property type="entry name" value="GTPase activating protein (Gyp2)"/>
    <property type="match status" value="1"/>
</dbReference>
<dbReference type="Gene3D" id="1.10.8.270">
    <property type="entry name" value="putative rabgap domain of human tbc1 domain family member 14 like domains"/>
    <property type="match status" value="1"/>
</dbReference>
<dbReference type="EMBL" id="BTFZ01000002">
    <property type="protein sequence ID" value="GMM33942.1"/>
    <property type="molecule type" value="Genomic_DNA"/>
</dbReference>
<dbReference type="RefSeq" id="XP_064850942.1">
    <property type="nucleotide sequence ID" value="XM_064994870.1"/>
</dbReference>
<dbReference type="AlphaFoldDB" id="A0AAV5QGN5"/>
<evidence type="ECO:0000256" key="1">
    <source>
        <dbReference type="ARBA" id="ARBA00022468"/>
    </source>
</evidence>
<dbReference type="PANTHER" id="PTHR47219">
    <property type="entry name" value="RAB GTPASE-ACTIVATING PROTEIN 1-LIKE"/>
    <property type="match status" value="1"/>
</dbReference>
<dbReference type="InterPro" id="IPR004182">
    <property type="entry name" value="GRAM"/>
</dbReference>
<feature type="compositionally biased region" description="Basic and acidic residues" evidence="2">
    <location>
        <begin position="945"/>
        <end position="958"/>
    </location>
</feature>
<protein>
    <submittedName>
        <fullName evidence="4">GTPase-activating protein</fullName>
    </submittedName>
</protein>
<evidence type="ECO:0000313" key="4">
    <source>
        <dbReference type="EMBL" id="GMM33942.1"/>
    </source>
</evidence>
<dbReference type="InterPro" id="IPR035969">
    <property type="entry name" value="Rab-GAP_TBC_sf"/>
</dbReference>
<proteinExistence type="predicted"/>
<evidence type="ECO:0000256" key="2">
    <source>
        <dbReference type="SAM" id="MobiDB-lite"/>
    </source>
</evidence>
<feature type="domain" description="Rab-GAP TBC" evidence="3">
    <location>
        <begin position="256"/>
        <end position="444"/>
    </location>
</feature>
<dbReference type="Gene3D" id="1.10.472.80">
    <property type="entry name" value="Ypt/Rab-GAP domain of gyp1p, domain 3"/>
    <property type="match status" value="1"/>
</dbReference>
<feature type="compositionally biased region" description="Acidic residues" evidence="2">
    <location>
        <begin position="914"/>
        <end position="923"/>
    </location>
</feature>
<feature type="region of interest" description="Disordered" evidence="2">
    <location>
        <begin position="893"/>
        <end position="958"/>
    </location>
</feature>
<comment type="caution">
    <text evidence="4">The sequence shown here is derived from an EMBL/GenBank/DDBJ whole genome shotgun (WGS) entry which is preliminary data.</text>
</comment>
<dbReference type="Pfam" id="PF02893">
    <property type="entry name" value="GRAM"/>
    <property type="match status" value="1"/>
</dbReference>
<dbReference type="Gene3D" id="1.10.238.10">
    <property type="entry name" value="EF-hand"/>
    <property type="match status" value="1"/>
</dbReference>
<dbReference type="GO" id="GO:0005096">
    <property type="term" value="F:GTPase activator activity"/>
    <property type="evidence" value="ECO:0007669"/>
    <property type="project" value="UniProtKB-KW"/>
</dbReference>
<dbReference type="PANTHER" id="PTHR47219:SF20">
    <property type="entry name" value="TBC1 DOMAIN FAMILY MEMBER 2B"/>
    <property type="match status" value="1"/>
</dbReference>
<dbReference type="PROSITE" id="PS50086">
    <property type="entry name" value="TBC_RABGAP"/>
    <property type="match status" value="1"/>
</dbReference>
<evidence type="ECO:0000313" key="5">
    <source>
        <dbReference type="Proteomes" id="UP001360560"/>
    </source>
</evidence>
<dbReference type="InterPro" id="IPR011992">
    <property type="entry name" value="EF-hand-dom_pair"/>
</dbReference>
<gene>
    <name evidence="4" type="ORF">DASC09_012670</name>
</gene>
<dbReference type="GeneID" id="90071921"/>